<sequence length="51" mass="5797">MPHNFPRVFSSTAPGLVFSITIIASSQNVLEHRRGTHLVARVRRRTKVQAR</sequence>
<evidence type="ECO:0000313" key="2">
    <source>
        <dbReference type="EMBL" id="KZW01678.1"/>
    </source>
</evidence>
<dbReference type="Proteomes" id="UP000077266">
    <property type="component" value="Unassembled WGS sequence"/>
</dbReference>
<gene>
    <name evidence="1" type="ORF">EXIGLDRAFT_717251</name>
    <name evidence="2" type="ORF">EXIGLDRAFT_717253</name>
</gene>
<proteinExistence type="predicted"/>
<dbReference type="EMBL" id="KV425892">
    <property type="protein sequence ID" value="KZW01675.1"/>
    <property type="molecule type" value="Genomic_DNA"/>
</dbReference>
<reference evidence="2 3" key="1">
    <citation type="journal article" date="2016" name="Mol. Biol. Evol.">
        <title>Comparative Genomics of Early-Diverging Mushroom-Forming Fungi Provides Insights into the Origins of Lignocellulose Decay Capabilities.</title>
        <authorList>
            <person name="Nagy L.G."/>
            <person name="Riley R."/>
            <person name="Tritt A."/>
            <person name="Adam C."/>
            <person name="Daum C."/>
            <person name="Floudas D."/>
            <person name="Sun H."/>
            <person name="Yadav J.S."/>
            <person name="Pangilinan J."/>
            <person name="Larsson K.H."/>
            <person name="Matsuura K."/>
            <person name="Barry K."/>
            <person name="Labutti K."/>
            <person name="Kuo R."/>
            <person name="Ohm R.A."/>
            <person name="Bhattacharya S.S."/>
            <person name="Shirouzu T."/>
            <person name="Yoshinaga Y."/>
            <person name="Martin F.M."/>
            <person name="Grigoriev I.V."/>
            <person name="Hibbett D.S."/>
        </authorList>
    </citation>
    <scope>NUCLEOTIDE SEQUENCE [LARGE SCALE GENOMIC DNA]</scope>
    <source>
        <strain evidence="2 3">HHB12029</strain>
    </source>
</reference>
<evidence type="ECO:0000313" key="3">
    <source>
        <dbReference type="Proteomes" id="UP000077266"/>
    </source>
</evidence>
<name>A0A165P5K7_EXIGL</name>
<organism evidence="2 3">
    <name type="scientific">Exidia glandulosa HHB12029</name>
    <dbReference type="NCBI Taxonomy" id="1314781"/>
    <lineage>
        <taxon>Eukaryota</taxon>
        <taxon>Fungi</taxon>
        <taxon>Dikarya</taxon>
        <taxon>Basidiomycota</taxon>
        <taxon>Agaricomycotina</taxon>
        <taxon>Agaricomycetes</taxon>
        <taxon>Auriculariales</taxon>
        <taxon>Exidiaceae</taxon>
        <taxon>Exidia</taxon>
    </lineage>
</organism>
<evidence type="ECO:0000313" key="1">
    <source>
        <dbReference type="EMBL" id="KZW01675.1"/>
    </source>
</evidence>
<dbReference type="AlphaFoldDB" id="A0A165P5K7"/>
<accession>A0A165P5K7</accession>
<keyword evidence="3" id="KW-1185">Reference proteome</keyword>
<protein>
    <submittedName>
        <fullName evidence="2">Uncharacterized protein</fullName>
    </submittedName>
</protein>
<dbReference type="EMBL" id="KV425892">
    <property type="protein sequence ID" value="KZW01678.1"/>
    <property type="molecule type" value="Genomic_DNA"/>
</dbReference>